<name>T1GQU3_MEGSC</name>
<evidence type="ECO:0000313" key="1">
    <source>
        <dbReference type="EnsemblMetazoa" id="MESCA006008-PA"/>
    </source>
</evidence>
<evidence type="ECO:0000313" key="2">
    <source>
        <dbReference type="Proteomes" id="UP000015102"/>
    </source>
</evidence>
<dbReference type="AlphaFoldDB" id="T1GQU3"/>
<sequence length="102" mass="12341">MYITPININLLFQLLSKRKIEELTRQLEEEIERSEEQGEYFGRWNAKWRLKQNYHYEDIPLISKSSDNVVEPFLYLENDNEGLQKRTGNYKKLTMLFVILLL</sequence>
<keyword evidence="2" id="KW-1185">Reference proteome</keyword>
<accession>T1GQU3</accession>
<dbReference type="STRING" id="36166.T1GQU3"/>
<reference evidence="2" key="1">
    <citation type="submission" date="2013-02" db="EMBL/GenBank/DDBJ databases">
        <authorList>
            <person name="Hughes D."/>
        </authorList>
    </citation>
    <scope>NUCLEOTIDE SEQUENCE</scope>
    <source>
        <strain>Durham</strain>
        <strain evidence="2">NC isolate 2 -- Noor lab</strain>
    </source>
</reference>
<dbReference type="HOGENOM" id="CLU_2280595_0_0_1"/>
<protein>
    <submittedName>
        <fullName evidence="1">Uncharacterized protein</fullName>
    </submittedName>
</protein>
<dbReference type="Proteomes" id="UP000015102">
    <property type="component" value="Unassembled WGS sequence"/>
</dbReference>
<dbReference type="EMBL" id="CAQQ02116011">
    <property type="status" value="NOT_ANNOTATED_CDS"/>
    <property type="molecule type" value="Genomic_DNA"/>
</dbReference>
<dbReference type="EnsemblMetazoa" id="MESCA006008-RA">
    <property type="protein sequence ID" value="MESCA006008-PA"/>
    <property type="gene ID" value="MESCA006008"/>
</dbReference>
<reference evidence="1" key="2">
    <citation type="submission" date="2015-06" db="UniProtKB">
        <authorList>
            <consortium name="EnsemblMetazoa"/>
        </authorList>
    </citation>
    <scope>IDENTIFICATION</scope>
</reference>
<proteinExistence type="predicted"/>
<dbReference type="EMBL" id="CAQQ02116010">
    <property type="status" value="NOT_ANNOTATED_CDS"/>
    <property type="molecule type" value="Genomic_DNA"/>
</dbReference>
<dbReference type="EMBL" id="CAQQ02116009">
    <property type="status" value="NOT_ANNOTATED_CDS"/>
    <property type="molecule type" value="Genomic_DNA"/>
</dbReference>
<organism evidence="1 2">
    <name type="scientific">Megaselia scalaris</name>
    <name type="common">Humpbacked fly</name>
    <name type="synonym">Phora scalaris</name>
    <dbReference type="NCBI Taxonomy" id="36166"/>
    <lineage>
        <taxon>Eukaryota</taxon>
        <taxon>Metazoa</taxon>
        <taxon>Ecdysozoa</taxon>
        <taxon>Arthropoda</taxon>
        <taxon>Hexapoda</taxon>
        <taxon>Insecta</taxon>
        <taxon>Pterygota</taxon>
        <taxon>Neoptera</taxon>
        <taxon>Endopterygota</taxon>
        <taxon>Diptera</taxon>
        <taxon>Brachycera</taxon>
        <taxon>Muscomorpha</taxon>
        <taxon>Platypezoidea</taxon>
        <taxon>Phoridae</taxon>
        <taxon>Megaseliini</taxon>
        <taxon>Megaselia</taxon>
    </lineage>
</organism>